<dbReference type="InterPro" id="IPR050172">
    <property type="entry name" value="SsuD_RutA_monooxygenase"/>
</dbReference>
<keyword evidence="1" id="KW-0285">Flavoprotein</keyword>
<sequence length="301" mass="32924">MKIGISIPNNWGAHDAGKLVDLAVRAETHGFASVWTSEHLVNLAYVRARIGDRPYFHPLAMLSAIASRTQRIALGTSVLVLPFHHPLDVAKYIATLDQLSGGRVILGVGVGNVREEFDVLGIPWEKRGALTDEALDIMRAVWTQEAAEHVGPKWRFSEVHTSPKPFAERQLPIWIGGMSDAALSRVARVGDGWHPTGLTPEELRTQLAQLRLATQAVGRDPATLDVCMRFNLALDDVEVTDVELRSTIDGYDPTRIVEVASAYAAAGATHFIYALNSHEPDVLNSTVDALARDLLPHFHGV</sequence>
<dbReference type="Proteomes" id="UP000218385">
    <property type="component" value="Chromosome"/>
</dbReference>
<organism evidence="6 7">
    <name type="scientific">Pseudomonas frederiksbergensis</name>
    <dbReference type="NCBI Taxonomy" id="104087"/>
    <lineage>
        <taxon>Bacteria</taxon>
        <taxon>Pseudomonadati</taxon>
        <taxon>Pseudomonadota</taxon>
        <taxon>Gammaproteobacteria</taxon>
        <taxon>Pseudomonadales</taxon>
        <taxon>Pseudomonadaceae</taxon>
        <taxon>Pseudomonas</taxon>
    </lineage>
</organism>
<reference evidence="6 7" key="1">
    <citation type="submission" date="2017-09" db="EMBL/GenBank/DDBJ databases">
        <title>Complete Genome sequence of Lysobacter capsici KNU-15.</title>
        <authorList>
            <person name="Kim M.-C."/>
            <person name="Yi H."/>
            <person name="Lee D.-W."/>
            <person name="Shin J.-H."/>
        </authorList>
    </citation>
    <scope>NUCLEOTIDE SEQUENCE [LARGE SCALE GENOMIC DNA]</scope>
    <source>
        <strain evidence="6 7">KNU-15</strain>
    </source>
</reference>
<dbReference type="InterPro" id="IPR019921">
    <property type="entry name" value="Lucif-like_OxRdtase_Rv2161c"/>
</dbReference>
<evidence type="ECO:0000259" key="5">
    <source>
        <dbReference type="Pfam" id="PF00296"/>
    </source>
</evidence>
<evidence type="ECO:0000313" key="7">
    <source>
        <dbReference type="Proteomes" id="UP000218385"/>
    </source>
</evidence>
<dbReference type="Pfam" id="PF00296">
    <property type="entry name" value="Bac_luciferase"/>
    <property type="match status" value="1"/>
</dbReference>
<dbReference type="RefSeq" id="WP_096480508.1">
    <property type="nucleotide sequence ID" value="NZ_CP023466.1"/>
</dbReference>
<dbReference type="GO" id="GO:0046306">
    <property type="term" value="P:alkanesulfonate catabolic process"/>
    <property type="evidence" value="ECO:0007669"/>
    <property type="project" value="TreeGrafter"/>
</dbReference>
<dbReference type="InterPro" id="IPR011251">
    <property type="entry name" value="Luciferase-like_dom"/>
</dbReference>
<dbReference type="NCBIfam" id="TIGR03619">
    <property type="entry name" value="F420_Rv2161c"/>
    <property type="match status" value="1"/>
</dbReference>
<feature type="domain" description="Luciferase-like" evidence="5">
    <location>
        <begin position="3"/>
        <end position="271"/>
    </location>
</feature>
<dbReference type="Gene3D" id="3.20.20.30">
    <property type="entry name" value="Luciferase-like domain"/>
    <property type="match status" value="1"/>
</dbReference>
<dbReference type="SUPFAM" id="SSF51679">
    <property type="entry name" value="Bacterial luciferase-like"/>
    <property type="match status" value="1"/>
</dbReference>
<evidence type="ECO:0000256" key="2">
    <source>
        <dbReference type="ARBA" id="ARBA00022643"/>
    </source>
</evidence>
<keyword evidence="4" id="KW-0503">Monooxygenase</keyword>
<dbReference type="EMBL" id="CP023466">
    <property type="protein sequence ID" value="ATE78222.1"/>
    <property type="molecule type" value="Genomic_DNA"/>
</dbReference>
<evidence type="ECO:0000256" key="1">
    <source>
        <dbReference type="ARBA" id="ARBA00022630"/>
    </source>
</evidence>
<protein>
    <submittedName>
        <fullName evidence="6">LLM class F420-dependent oxidoreductase</fullName>
    </submittedName>
</protein>
<evidence type="ECO:0000313" key="6">
    <source>
        <dbReference type="EMBL" id="ATE78222.1"/>
    </source>
</evidence>
<dbReference type="AlphaFoldDB" id="A0AB33ECV1"/>
<dbReference type="GO" id="GO:0008726">
    <property type="term" value="F:alkanesulfonate monooxygenase activity"/>
    <property type="evidence" value="ECO:0007669"/>
    <property type="project" value="TreeGrafter"/>
</dbReference>
<gene>
    <name evidence="6" type="ORF">CNN82_17975</name>
</gene>
<keyword evidence="2" id="KW-0288">FMN</keyword>
<evidence type="ECO:0000256" key="4">
    <source>
        <dbReference type="ARBA" id="ARBA00023033"/>
    </source>
</evidence>
<accession>A0AB33ECV1</accession>
<dbReference type="PANTHER" id="PTHR42847">
    <property type="entry name" value="ALKANESULFONATE MONOOXYGENASE"/>
    <property type="match status" value="1"/>
</dbReference>
<dbReference type="PANTHER" id="PTHR42847:SF8">
    <property type="entry name" value="CONSERVED PROTEIN"/>
    <property type="match status" value="1"/>
</dbReference>
<evidence type="ECO:0000256" key="3">
    <source>
        <dbReference type="ARBA" id="ARBA00023002"/>
    </source>
</evidence>
<keyword evidence="3" id="KW-0560">Oxidoreductase</keyword>
<dbReference type="InterPro" id="IPR036661">
    <property type="entry name" value="Luciferase-like_sf"/>
</dbReference>
<proteinExistence type="predicted"/>
<name>A0AB33ECV1_9PSED</name>